<gene>
    <name evidence="2" type="ORF">V6N11_069569</name>
</gene>
<reference evidence="2 3" key="1">
    <citation type="journal article" date="2024" name="G3 (Bethesda)">
        <title>Genome assembly of Hibiscus sabdariffa L. provides insights into metabolisms of medicinal natural products.</title>
        <authorList>
            <person name="Kim T."/>
        </authorList>
    </citation>
    <scope>NUCLEOTIDE SEQUENCE [LARGE SCALE GENOMIC DNA]</scope>
    <source>
        <strain evidence="2">TK-2024</strain>
        <tissue evidence="2">Old leaves</tissue>
    </source>
</reference>
<evidence type="ECO:0000313" key="3">
    <source>
        <dbReference type="Proteomes" id="UP001396334"/>
    </source>
</evidence>
<feature type="compositionally biased region" description="Basic and acidic residues" evidence="1">
    <location>
        <begin position="158"/>
        <end position="176"/>
    </location>
</feature>
<keyword evidence="3" id="KW-1185">Reference proteome</keyword>
<feature type="region of interest" description="Disordered" evidence="1">
    <location>
        <begin position="149"/>
        <end position="270"/>
    </location>
</feature>
<feature type="compositionally biased region" description="Polar residues" evidence="1">
    <location>
        <begin position="69"/>
        <end position="84"/>
    </location>
</feature>
<dbReference type="Proteomes" id="UP001396334">
    <property type="component" value="Unassembled WGS sequence"/>
</dbReference>
<sequence length="270" mass="30365">MEEAPVLVESSSGWPPVFVWRKEGEVSTQSVSNHSQSSTSQLDRSSNPVEEEVESSQESDEALNAASMGKQSLRNPSLFQTSLETGLEDNELEGDVSKKITGENRNLKEKNLNDKIHGNNNMKEKNWVEILFKNQLRDSGFDIEVKEKLEASSEMGQEADKSKREGVEMKLDKRANENATNMGFTNPKSINSGKTKSNEEKKPVQQNSSLPETQIEKEFKKAITEIEEEDWTSSPDEEENYSKAERVFFPELESKKGTAKRYGSLLFSSG</sequence>
<comment type="caution">
    <text evidence="2">The sequence shown here is derived from an EMBL/GenBank/DDBJ whole genome shotgun (WGS) entry which is preliminary data.</text>
</comment>
<protein>
    <submittedName>
        <fullName evidence="2">Uncharacterized protein</fullName>
    </submittedName>
</protein>
<proteinExistence type="predicted"/>
<evidence type="ECO:0000256" key="1">
    <source>
        <dbReference type="SAM" id="MobiDB-lite"/>
    </source>
</evidence>
<organism evidence="2 3">
    <name type="scientific">Hibiscus sabdariffa</name>
    <name type="common">roselle</name>
    <dbReference type="NCBI Taxonomy" id="183260"/>
    <lineage>
        <taxon>Eukaryota</taxon>
        <taxon>Viridiplantae</taxon>
        <taxon>Streptophyta</taxon>
        <taxon>Embryophyta</taxon>
        <taxon>Tracheophyta</taxon>
        <taxon>Spermatophyta</taxon>
        <taxon>Magnoliopsida</taxon>
        <taxon>eudicotyledons</taxon>
        <taxon>Gunneridae</taxon>
        <taxon>Pentapetalae</taxon>
        <taxon>rosids</taxon>
        <taxon>malvids</taxon>
        <taxon>Malvales</taxon>
        <taxon>Malvaceae</taxon>
        <taxon>Malvoideae</taxon>
        <taxon>Hibiscus</taxon>
    </lineage>
</organism>
<dbReference type="EMBL" id="JBBPBN010000046">
    <property type="protein sequence ID" value="KAK8995121.1"/>
    <property type="molecule type" value="Genomic_DNA"/>
</dbReference>
<feature type="region of interest" description="Disordered" evidence="1">
    <location>
        <begin position="24"/>
        <end position="102"/>
    </location>
</feature>
<accession>A0ABR2Q352</accession>
<evidence type="ECO:0000313" key="2">
    <source>
        <dbReference type="EMBL" id="KAK8995121.1"/>
    </source>
</evidence>
<feature type="compositionally biased region" description="Acidic residues" evidence="1">
    <location>
        <begin position="225"/>
        <end position="239"/>
    </location>
</feature>
<feature type="compositionally biased region" description="Basic and acidic residues" evidence="1">
    <location>
        <begin position="240"/>
        <end position="256"/>
    </location>
</feature>
<feature type="compositionally biased region" description="Basic and acidic residues" evidence="1">
    <location>
        <begin position="214"/>
        <end position="224"/>
    </location>
</feature>
<feature type="compositionally biased region" description="Polar residues" evidence="1">
    <location>
        <begin position="177"/>
        <end position="195"/>
    </location>
</feature>
<feature type="compositionally biased region" description="Acidic residues" evidence="1">
    <location>
        <begin position="49"/>
        <end position="61"/>
    </location>
</feature>
<name>A0ABR2Q352_9ROSI</name>
<feature type="compositionally biased region" description="Low complexity" evidence="1">
    <location>
        <begin position="26"/>
        <end position="48"/>
    </location>
</feature>